<feature type="non-terminal residue" evidence="1">
    <location>
        <position position="350"/>
    </location>
</feature>
<dbReference type="AlphaFoldDB" id="A0A382K8H5"/>
<evidence type="ECO:0008006" key="2">
    <source>
        <dbReference type="Google" id="ProtNLM"/>
    </source>
</evidence>
<dbReference type="EMBL" id="UINC01078186">
    <property type="protein sequence ID" value="SVC19021.1"/>
    <property type="molecule type" value="Genomic_DNA"/>
</dbReference>
<name>A0A382K8H5_9ZZZZ</name>
<proteinExistence type="predicted"/>
<sequence>MALISSASKSGRLLASRRYTHETLTDAQESFTNVLDLQASETYTQAGYLPSSGLPFSGSSQINLSHRVSGSNVLKYWHRHKLTKSNTNNEVWFFLNPTGSDSGIGAQLINDNQQVNFVSPKYSISTLATTTTADSTPGYLATLYKSSAVSNSIQTGSLDGDDIVSTNDYIFDYKTGVIEFKNSSLDPTNSEYLYMTVYQYTGTTLATGLDVRGNITGSNLLVTGNSKVEGDLTLGGNITIGDAASDSVTITADLTSHLIPNADATYDLGSSSQGWNDLHLGSGGVINFNNGDVTATHSANLLSVAGGNTRVIRLEVDSAADYIDVSTDLQIIAAADITLDPGGNNVKPGS</sequence>
<evidence type="ECO:0000313" key="1">
    <source>
        <dbReference type="EMBL" id="SVC19021.1"/>
    </source>
</evidence>
<accession>A0A382K8H5</accession>
<protein>
    <recommendedName>
        <fullName evidence="2">Major tropism determinant N-terminal domain-containing protein</fullName>
    </recommendedName>
</protein>
<reference evidence="1" key="1">
    <citation type="submission" date="2018-05" db="EMBL/GenBank/DDBJ databases">
        <authorList>
            <person name="Lanie J.A."/>
            <person name="Ng W.-L."/>
            <person name="Kazmierczak K.M."/>
            <person name="Andrzejewski T.M."/>
            <person name="Davidsen T.M."/>
            <person name="Wayne K.J."/>
            <person name="Tettelin H."/>
            <person name="Glass J.I."/>
            <person name="Rusch D."/>
            <person name="Podicherti R."/>
            <person name="Tsui H.-C.T."/>
            <person name="Winkler M.E."/>
        </authorList>
    </citation>
    <scope>NUCLEOTIDE SEQUENCE</scope>
</reference>
<organism evidence="1">
    <name type="scientific">marine metagenome</name>
    <dbReference type="NCBI Taxonomy" id="408172"/>
    <lineage>
        <taxon>unclassified sequences</taxon>
        <taxon>metagenomes</taxon>
        <taxon>ecological metagenomes</taxon>
    </lineage>
</organism>
<gene>
    <name evidence="1" type="ORF">METZ01_LOCUS271875</name>
</gene>